<gene>
    <name evidence="1" type="ORF">HannXRQ_Chr15g0487921</name>
</gene>
<protein>
    <submittedName>
        <fullName evidence="1">Uncharacterized protein</fullName>
    </submittedName>
</protein>
<dbReference type="EMBL" id="CM007904">
    <property type="protein sequence ID" value="OTF95878.1"/>
    <property type="molecule type" value="Genomic_DNA"/>
</dbReference>
<proteinExistence type="predicted"/>
<sequence length="75" mass="8435">MKVSQSLGPPSLPFTRMIRSSHLTVLMKCARIIFSPTSPISKHSLLYLVIKSSTLSWSRRHMFRQSAGSLACLRC</sequence>
<organism evidence="1 2">
    <name type="scientific">Helianthus annuus</name>
    <name type="common">Common sunflower</name>
    <dbReference type="NCBI Taxonomy" id="4232"/>
    <lineage>
        <taxon>Eukaryota</taxon>
        <taxon>Viridiplantae</taxon>
        <taxon>Streptophyta</taxon>
        <taxon>Embryophyta</taxon>
        <taxon>Tracheophyta</taxon>
        <taxon>Spermatophyta</taxon>
        <taxon>Magnoliopsida</taxon>
        <taxon>eudicotyledons</taxon>
        <taxon>Gunneridae</taxon>
        <taxon>Pentapetalae</taxon>
        <taxon>asterids</taxon>
        <taxon>campanulids</taxon>
        <taxon>Asterales</taxon>
        <taxon>Asteraceae</taxon>
        <taxon>Asteroideae</taxon>
        <taxon>Heliantheae alliance</taxon>
        <taxon>Heliantheae</taxon>
        <taxon>Helianthus</taxon>
    </lineage>
</organism>
<dbReference type="InParanoid" id="A0A251SB35"/>
<name>A0A251SB35_HELAN</name>
<evidence type="ECO:0000313" key="2">
    <source>
        <dbReference type="Proteomes" id="UP000215914"/>
    </source>
</evidence>
<reference evidence="2" key="1">
    <citation type="journal article" date="2017" name="Nature">
        <title>The sunflower genome provides insights into oil metabolism, flowering and Asterid evolution.</title>
        <authorList>
            <person name="Badouin H."/>
            <person name="Gouzy J."/>
            <person name="Grassa C.J."/>
            <person name="Murat F."/>
            <person name="Staton S.E."/>
            <person name="Cottret L."/>
            <person name="Lelandais-Briere C."/>
            <person name="Owens G.L."/>
            <person name="Carrere S."/>
            <person name="Mayjonade B."/>
            <person name="Legrand L."/>
            <person name="Gill N."/>
            <person name="Kane N.C."/>
            <person name="Bowers J.E."/>
            <person name="Hubner S."/>
            <person name="Bellec A."/>
            <person name="Berard A."/>
            <person name="Berges H."/>
            <person name="Blanchet N."/>
            <person name="Boniface M.C."/>
            <person name="Brunel D."/>
            <person name="Catrice O."/>
            <person name="Chaidir N."/>
            <person name="Claudel C."/>
            <person name="Donnadieu C."/>
            <person name="Faraut T."/>
            <person name="Fievet G."/>
            <person name="Helmstetter N."/>
            <person name="King M."/>
            <person name="Knapp S.J."/>
            <person name="Lai Z."/>
            <person name="Le Paslier M.C."/>
            <person name="Lippi Y."/>
            <person name="Lorenzon L."/>
            <person name="Mandel J.R."/>
            <person name="Marage G."/>
            <person name="Marchand G."/>
            <person name="Marquand E."/>
            <person name="Bret-Mestries E."/>
            <person name="Morien E."/>
            <person name="Nambeesan S."/>
            <person name="Nguyen T."/>
            <person name="Pegot-Espagnet P."/>
            <person name="Pouilly N."/>
            <person name="Raftis F."/>
            <person name="Sallet E."/>
            <person name="Schiex T."/>
            <person name="Thomas J."/>
            <person name="Vandecasteele C."/>
            <person name="Vares D."/>
            <person name="Vear F."/>
            <person name="Vautrin S."/>
            <person name="Crespi M."/>
            <person name="Mangin B."/>
            <person name="Burke J.M."/>
            <person name="Salse J."/>
            <person name="Munos S."/>
            <person name="Vincourt P."/>
            <person name="Rieseberg L.H."/>
            <person name="Langlade N.B."/>
        </authorList>
    </citation>
    <scope>NUCLEOTIDE SEQUENCE [LARGE SCALE GENOMIC DNA]</scope>
    <source>
        <strain evidence="2">cv. SF193</strain>
    </source>
</reference>
<dbReference type="Proteomes" id="UP000215914">
    <property type="component" value="Chromosome 15"/>
</dbReference>
<dbReference type="AlphaFoldDB" id="A0A251SB35"/>
<keyword evidence="2" id="KW-1185">Reference proteome</keyword>
<evidence type="ECO:0000313" key="1">
    <source>
        <dbReference type="EMBL" id="OTF95878.1"/>
    </source>
</evidence>
<accession>A0A251SB35</accession>